<dbReference type="AlphaFoldDB" id="B2JAQ6"/>
<gene>
    <name evidence="1" type="ordered locus">Npun_AR144</name>
</gene>
<proteinExistence type="predicted"/>
<dbReference type="RefSeq" id="WP_012413028.1">
    <property type="nucleotide sequence ID" value="NC_010631.1"/>
</dbReference>
<evidence type="ECO:0000313" key="1">
    <source>
        <dbReference type="EMBL" id="ACC85010.1"/>
    </source>
</evidence>
<dbReference type="Proteomes" id="UP000001191">
    <property type="component" value="Plasmid pNPUN01"/>
</dbReference>
<evidence type="ECO:0000313" key="2">
    <source>
        <dbReference type="Proteomes" id="UP000001191"/>
    </source>
</evidence>
<dbReference type="EMBL" id="CP001038">
    <property type="protein sequence ID" value="ACC85010.1"/>
    <property type="molecule type" value="Genomic_DNA"/>
</dbReference>
<keyword evidence="1" id="KW-0614">Plasmid</keyword>
<dbReference type="EnsemblBacteria" id="ACC85010">
    <property type="protein sequence ID" value="ACC85010"/>
    <property type="gene ID" value="Npun_AR144"/>
</dbReference>
<geneLocation type="plasmid" evidence="1 2">
    <name>pNPUN01</name>
</geneLocation>
<protein>
    <submittedName>
        <fullName evidence="1">Uncharacterized protein</fullName>
    </submittedName>
</protein>
<dbReference type="KEGG" id="npu:Npun_AR144"/>
<name>B2JAQ6_NOSP7</name>
<accession>B2JAQ6</accession>
<keyword evidence="2" id="KW-1185">Reference proteome</keyword>
<dbReference type="HOGENOM" id="CLU_2247236_0_0_3"/>
<reference evidence="2" key="1">
    <citation type="submission" date="2008-04" db="EMBL/GenBank/DDBJ databases">
        <title>Complete sequence of plasmid 1 of Nostoc punctiforme ATCC 29133.</title>
        <authorList>
            <consortium name="US DOE Joint Genome Institute"/>
            <person name="Copeland A."/>
            <person name="Lucas S."/>
            <person name="Lapidus A."/>
            <person name="Glavina del Rio T."/>
            <person name="Dalin E."/>
            <person name="Tice H."/>
            <person name="Pitluck S."/>
            <person name="Chain P."/>
            <person name="Malfatti S."/>
            <person name="Shin M."/>
            <person name="Vergez L."/>
            <person name="Schmutz J."/>
            <person name="Larimer F."/>
            <person name="Land M."/>
            <person name="Hauser L."/>
            <person name="Kyrpides N."/>
            <person name="Kim E."/>
            <person name="Meeks J.C."/>
            <person name="Elhai J."/>
            <person name="Campbell E.L."/>
            <person name="Thiel T."/>
            <person name="Longmire J."/>
            <person name="Potts M."/>
            <person name="Atlas R."/>
        </authorList>
    </citation>
    <scope>NUCLEOTIDE SEQUENCE [LARGE SCALE GENOMIC DNA]</scope>
    <source>
        <strain evidence="2">ATCC 29133 / PCC 73102</strain>
        <plasmid evidence="2">Plasmid pNPUN01</plasmid>
    </source>
</reference>
<organism evidence="1 2">
    <name type="scientific">Nostoc punctiforme (strain ATCC 29133 / PCC 73102)</name>
    <dbReference type="NCBI Taxonomy" id="63737"/>
    <lineage>
        <taxon>Bacteria</taxon>
        <taxon>Bacillati</taxon>
        <taxon>Cyanobacteriota</taxon>
        <taxon>Cyanophyceae</taxon>
        <taxon>Nostocales</taxon>
        <taxon>Nostocaceae</taxon>
        <taxon>Nostoc</taxon>
    </lineage>
</organism>
<sequence length="104" mass="12062">MILRDLPELWSGEVAAANQMPTNCRQNNPTQTQLSNGIGQQYGLDKKSTRVCVTSPLLKRQAQELSQQRDVLTERYWFHPYLCRFMKQADGEVIQVISSKWLDY</sequence>